<dbReference type="PANTHER" id="PTHR42930:SF5">
    <property type="entry name" value="PHOSPHATE UPTAKE REGULATOR, PHOU"/>
    <property type="match status" value="1"/>
</dbReference>
<dbReference type="Pfam" id="PF01895">
    <property type="entry name" value="PhoU"/>
    <property type="match status" value="1"/>
</dbReference>
<name>A0A7J3I7V4_9CREN</name>
<dbReference type="GO" id="GO:0045936">
    <property type="term" value="P:negative regulation of phosphate metabolic process"/>
    <property type="evidence" value="ECO:0007669"/>
    <property type="project" value="InterPro"/>
</dbReference>
<feature type="domain" description="PhoU" evidence="1">
    <location>
        <begin position="147"/>
        <end position="235"/>
    </location>
</feature>
<accession>A0A7J3I7V4</accession>
<dbReference type="EMBL" id="DTAI01000134">
    <property type="protein sequence ID" value="HGN36838.1"/>
    <property type="molecule type" value="Genomic_DNA"/>
</dbReference>
<gene>
    <name evidence="2" type="ORF">ENT87_04755</name>
    <name evidence="3" type="ORF">ENU30_08425</name>
</gene>
<comment type="caution">
    <text evidence="2">The sequence shown here is derived from an EMBL/GenBank/DDBJ whole genome shotgun (WGS) entry which is preliminary data.</text>
</comment>
<reference evidence="2" key="1">
    <citation type="journal article" date="2020" name="mSystems">
        <title>Genome- and Community-Level Interaction Insights into Carbon Utilization and Element Cycling Functions of Hydrothermarchaeota in Hydrothermal Sediment.</title>
        <authorList>
            <person name="Zhou Z."/>
            <person name="Liu Y."/>
            <person name="Xu W."/>
            <person name="Pan J."/>
            <person name="Luo Z.H."/>
            <person name="Li M."/>
        </authorList>
    </citation>
    <scope>NUCLEOTIDE SEQUENCE [LARGE SCALE GENOMIC DNA]</scope>
    <source>
        <strain evidence="2">SpSt-618</strain>
        <strain evidence="3">SpSt-657</strain>
    </source>
</reference>
<proteinExistence type="predicted"/>
<dbReference type="SUPFAM" id="SSF109755">
    <property type="entry name" value="PhoU-like"/>
    <property type="match status" value="1"/>
</dbReference>
<dbReference type="PANTHER" id="PTHR42930">
    <property type="entry name" value="PHOSPHATE-SPECIFIC TRANSPORT SYSTEM ACCESSORY PROTEIN PHOU"/>
    <property type="match status" value="1"/>
</dbReference>
<dbReference type="Gene3D" id="1.20.58.220">
    <property type="entry name" value="Phosphate transport system protein phou homolog 2, domain 2"/>
    <property type="match status" value="2"/>
</dbReference>
<dbReference type="InterPro" id="IPR038078">
    <property type="entry name" value="PhoU-like_sf"/>
</dbReference>
<dbReference type="EMBL" id="DTBZ01000156">
    <property type="protein sequence ID" value="HGQ18977.1"/>
    <property type="molecule type" value="Genomic_DNA"/>
</dbReference>
<dbReference type="InterPro" id="IPR026022">
    <property type="entry name" value="PhoU_dom"/>
</dbReference>
<organism evidence="2">
    <name type="scientific">Ignisphaera aggregans</name>
    <dbReference type="NCBI Taxonomy" id="334771"/>
    <lineage>
        <taxon>Archaea</taxon>
        <taxon>Thermoproteota</taxon>
        <taxon>Thermoprotei</taxon>
        <taxon>Desulfurococcales</taxon>
        <taxon>Desulfurococcaceae</taxon>
        <taxon>Ignisphaera</taxon>
    </lineage>
</organism>
<evidence type="ECO:0000259" key="1">
    <source>
        <dbReference type="Pfam" id="PF01895"/>
    </source>
</evidence>
<dbReference type="InterPro" id="IPR028366">
    <property type="entry name" value="PhoU"/>
</dbReference>
<dbReference type="AlphaFoldDB" id="A0A7J3I7V4"/>
<protein>
    <recommendedName>
        <fullName evidence="1">PhoU domain-containing protein</fullName>
    </recommendedName>
</protein>
<evidence type="ECO:0000313" key="3">
    <source>
        <dbReference type="EMBL" id="HGQ18977.1"/>
    </source>
</evidence>
<sequence length="343" mass="38687">MISLRVYRRKIQRIGSSTYIVSLPTLWAKEIGLEPKMEAMLEILPDLSIRLYIPSKHVASIPKEYTIVIDISYSIHDIVREVIGGYVAGAKNIKILHKGVKREVVNEAILLSRERLMGLEVIDEDASSTTLQVVVDPNLSDLTSAMKRMIRVAISMHEDIVAYIENLSDKNVLEAIIARDNLVDKLYLLALRQLINTLTDPYEMGRRGLSYIDSIYISLFIKSIERFADHAVNISLTLLNLAKVPSYILEVYKGALDVFGKVAEAFITIDKESAVKVIREVERLRAVEEEIRKIHSEDIAKHPTITRLLDAISRILARSIDIAEEVIDLTAVKNILAPSYPTK</sequence>
<evidence type="ECO:0000313" key="2">
    <source>
        <dbReference type="EMBL" id="HGN36838.1"/>
    </source>
</evidence>
<dbReference type="GO" id="GO:0030643">
    <property type="term" value="P:intracellular phosphate ion homeostasis"/>
    <property type="evidence" value="ECO:0007669"/>
    <property type="project" value="InterPro"/>
</dbReference>